<dbReference type="EMBL" id="GGEC01073396">
    <property type="protein sequence ID" value="MBX53880.1"/>
    <property type="molecule type" value="Transcribed_RNA"/>
</dbReference>
<organism evidence="1">
    <name type="scientific">Rhizophora mucronata</name>
    <name type="common">Asiatic mangrove</name>
    <dbReference type="NCBI Taxonomy" id="61149"/>
    <lineage>
        <taxon>Eukaryota</taxon>
        <taxon>Viridiplantae</taxon>
        <taxon>Streptophyta</taxon>
        <taxon>Embryophyta</taxon>
        <taxon>Tracheophyta</taxon>
        <taxon>Spermatophyta</taxon>
        <taxon>Magnoliopsida</taxon>
        <taxon>eudicotyledons</taxon>
        <taxon>Gunneridae</taxon>
        <taxon>Pentapetalae</taxon>
        <taxon>rosids</taxon>
        <taxon>fabids</taxon>
        <taxon>Malpighiales</taxon>
        <taxon>Rhizophoraceae</taxon>
        <taxon>Rhizophora</taxon>
    </lineage>
</organism>
<name>A0A2P2PGN3_RHIMU</name>
<proteinExistence type="predicted"/>
<evidence type="ECO:0000313" key="1">
    <source>
        <dbReference type="EMBL" id="MBX53880.1"/>
    </source>
</evidence>
<reference evidence="1" key="1">
    <citation type="submission" date="2018-02" db="EMBL/GenBank/DDBJ databases">
        <title>Rhizophora mucronata_Transcriptome.</title>
        <authorList>
            <person name="Meera S.P."/>
            <person name="Sreeshan A."/>
            <person name="Augustine A."/>
        </authorList>
    </citation>
    <scope>NUCLEOTIDE SEQUENCE</scope>
    <source>
        <tissue evidence="1">Leaf</tissue>
    </source>
</reference>
<accession>A0A2P2PGN3</accession>
<sequence>MAVSSSVGGLACVFD</sequence>
<protein>
    <submittedName>
        <fullName evidence="1">Uncharacterized protein</fullName>
    </submittedName>
</protein>